<proteinExistence type="predicted"/>
<keyword evidence="1" id="KW-0812">Transmembrane</keyword>
<reference evidence="2 3" key="1">
    <citation type="journal article" date="2013" name="Genome Announc.">
        <title>Complete Genome Sequence of Burkholderia sp. Strain RPE64, Bacterial Symbiont of the Bean Bug Riptortus pedestris.</title>
        <authorList>
            <person name="Shibata T.F."/>
            <person name="Maeda T."/>
            <person name="Nikoh N."/>
            <person name="Yamaguchi K."/>
            <person name="Oshima K."/>
            <person name="Hattori M."/>
            <person name="Nishiyama T."/>
            <person name="Hasebe M."/>
            <person name="Fukatsu T."/>
            <person name="Kikuchi Y."/>
            <person name="Shigenobu S."/>
        </authorList>
    </citation>
    <scope>NUCLEOTIDE SEQUENCE [LARGE SCALE GENOMIC DNA]</scope>
</reference>
<dbReference type="KEGG" id="buo:BRPE64_ACDS11440"/>
<keyword evidence="1" id="KW-1133">Transmembrane helix</keyword>
<dbReference type="AlphaFoldDB" id="R4WGA2"/>
<evidence type="ECO:0000313" key="3">
    <source>
        <dbReference type="Proteomes" id="UP000013966"/>
    </source>
</evidence>
<sequence>MLRVLVGVRVTVTGWTLGVVDCVTVVLAGSGDDGALAVTGALAAMGVLAATGVLAAAGALA</sequence>
<reference evidence="2 3" key="2">
    <citation type="journal article" date="2018" name="Int. J. Syst. Evol. Microbiol.">
        <title>Burkholderia insecticola sp. nov., a gut symbiotic bacterium of the bean bug Riptortus pedestris.</title>
        <authorList>
            <person name="Takeshita K."/>
            <person name="Tamaki H."/>
            <person name="Ohbayashi T."/>
            <person name="Meng X.-Y."/>
            <person name="Sone T."/>
            <person name="Mitani Y."/>
            <person name="Peeters C."/>
            <person name="Kikuchi Y."/>
            <person name="Vandamme P."/>
        </authorList>
    </citation>
    <scope>NUCLEOTIDE SEQUENCE [LARGE SCALE GENOMIC DNA]</scope>
    <source>
        <strain evidence="2">RPE64</strain>
    </source>
</reference>
<feature type="transmembrane region" description="Helical" evidence="1">
    <location>
        <begin position="35"/>
        <end position="60"/>
    </location>
</feature>
<protein>
    <submittedName>
        <fullName evidence="2">Uncharacterized protein</fullName>
    </submittedName>
</protein>
<keyword evidence="1" id="KW-0472">Membrane</keyword>
<evidence type="ECO:0000256" key="1">
    <source>
        <dbReference type="SAM" id="Phobius"/>
    </source>
</evidence>
<gene>
    <name evidence="2" type="ORF">BRPE64_ACDS11440</name>
</gene>
<keyword evidence="3" id="KW-1185">Reference proteome</keyword>
<name>R4WGA2_9BURK</name>
<evidence type="ECO:0000313" key="2">
    <source>
        <dbReference type="EMBL" id="BAN22898.1"/>
    </source>
</evidence>
<dbReference type="EMBL" id="AP013058">
    <property type="protein sequence ID" value="BAN22898.1"/>
    <property type="molecule type" value="Genomic_DNA"/>
</dbReference>
<dbReference type="Proteomes" id="UP000013966">
    <property type="component" value="Chromosome 1"/>
</dbReference>
<feature type="transmembrane region" description="Helical" evidence="1">
    <location>
        <begin position="12"/>
        <end position="29"/>
    </location>
</feature>
<dbReference type="PATRIC" id="fig|758793.3.peg.1145"/>
<organism evidence="2 3">
    <name type="scientific">Caballeronia insecticola</name>
    <dbReference type="NCBI Taxonomy" id="758793"/>
    <lineage>
        <taxon>Bacteria</taxon>
        <taxon>Pseudomonadati</taxon>
        <taxon>Pseudomonadota</taxon>
        <taxon>Betaproteobacteria</taxon>
        <taxon>Burkholderiales</taxon>
        <taxon>Burkholderiaceae</taxon>
        <taxon>Caballeronia</taxon>
    </lineage>
</organism>
<dbReference type="HOGENOM" id="CLU_2913558_0_0_4"/>
<accession>R4WGA2</accession>